<evidence type="ECO:0000313" key="3">
    <source>
        <dbReference type="Proteomes" id="UP001054945"/>
    </source>
</evidence>
<dbReference type="AlphaFoldDB" id="A0AAV4NA75"/>
<sequence length="327" mass="37517">MKSNNYRNQLQQEIAKEKERSNKLKNYCFHLQKVINGLKKEGASLIKDRVSVLGYSINRSSDLVFKVKESIKHYMKFKSDISKLTSEITGLESEYKKMKGPSLQNVKIAAQLFHYFALHVVLMLSPLYCTHCAEHQPLIATLRCVWVFQSWDDPLNDTDFRKHLHKDIINYRRACLLARKKAIASHNEKTAQKMKAKEISQKSVKDSKSVQLDPKTSKTRIQDSMTMPNFQDRIKTLITSALKDSSSIKNDVSQDKVDNKLPCKTIKSSLATSRRNNNVSEITAAESKSSSEKPVAPTALKRTLEKHPEKSKRVHFSTVSYEEQKRK</sequence>
<proteinExistence type="predicted"/>
<keyword evidence="3" id="KW-1185">Reference proteome</keyword>
<reference evidence="2 3" key="1">
    <citation type="submission" date="2021-06" db="EMBL/GenBank/DDBJ databases">
        <title>Caerostris extrusa draft genome.</title>
        <authorList>
            <person name="Kono N."/>
            <person name="Arakawa K."/>
        </authorList>
    </citation>
    <scope>NUCLEOTIDE SEQUENCE [LARGE SCALE GENOMIC DNA]</scope>
</reference>
<evidence type="ECO:0000313" key="2">
    <source>
        <dbReference type="EMBL" id="GIX80384.1"/>
    </source>
</evidence>
<protein>
    <submittedName>
        <fullName evidence="2">Histone-lysine N-methyltransferase, H3 lysine-79 specific</fullName>
    </submittedName>
</protein>
<dbReference type="Proteomes" id="UP001054945">
    <property type="component" value="Unassembled WGS sequence"/>
</dbReference>
<gene>
    <name evidence="2" type="primary">gpp</name>
    <name evidence="2" type="ORF">CEXT_514061</name>
</gene>
<accession>A0AAV4NA75</accession>
<feature type="compositionally biased region" description="Basic and acidic residues" evidence="1">
    <location>
        <begin position="187"/>
        <end position="208"/>
    </location>
</feature>
<name>A0AAV4NA75_CAEEX</name>
<feature type="region of interest" description="Disordered" evidence="1">
    <location>
        <begin position="275"/>
        <end position="327"/>
    </location>
</feature>
<organism evidence="2 3">
    <name type="scientific">Caerostris extrusa</name>
    <name type="common">Bark spider</name>
    <name type="synonym">Caerostris bankana</name>
    <dbReference type="NCBI Taxonomy" id="172846"/>
    <lineage>
        <taxon>Eukaryota</taxon>
        <taxon>Metazoa</taxon>
        <taxon>Ecdysozoa</taxon>
        <taxon>Arthropoda</taxon>
        <taxon>Chelicerata</taxon>
        <taxon>Arachnida</taxon>
        <taxon>Araneae</taxon>
        <taxon>Araneomorphae</taxon>
        <taxon>Entelegynae</taxon>
        <taxon>Araneoidea</taxon>
        <taxon>Araneidae</taxon>
        <taxon>Caerostris</taxon>
    </lineage>
</organism>
<comment type="caution">
    <text evidence="2">The sequence shown here is derived from an EMBL/GenBank/DDBJ whole genome shotgun (WGS) entry which is preliminary data.</text>
</comment>
<dbReference type="EMBL" id="BPLR01020590">
    <property type="protein sequence ID" value="GIX80384.1"/>
    <property type="molecule type" value="Genomic_DNA"/>
</dbReference>
<evidence type="ECO:0000256" key="1">
    <source>
        <dbReference type="SAM" id="MobiDB-lite"/>
    </source>
</evidence>
<feature type="region of interest" description="Disordered" evidence="1">
    <location>
        <begin position="187"/>
        <end position="225"/>
    </location>
</feature>